<evidence type="ECO:0000259" key="6">
    <source>
        <dbReference type="Pfam" id="PF00593"/>
    </source>
</evidence>
<evidence type="ECO:0000256" key="4">
    <source>
        <dbReference type="RuleBase" id="RU003357"/>
    </source>
</evidence>
<comment type="similarity">
    <text evidence="4">Belongs to the TonB-dependent receptor family.</text>
</comment>
<dbReference type="GO" id="GO:0009279">
    <property type="term" value="C:cell outer membrane"/>
    <property type="evidence" value="ECO:0007669"/>
    <property type="project" value="UniProtKB-SubCell"/>
</dbReference>
<evidence type="ECO:0000259" key="7">
    <source>
        <dbReference type="Pfam" id="PF07715"/>
    </source>
</evidence>
<dbReference type="Gene3D" id="2.170.130.10">
    <property type="entry name" value="TonB-dependent receptor, plug domain"/>
    <property type="match status" value="1"/>
</dbReference>
<dbReference type="InterPro" id="IPR012910">
    <property type="entry name" value="Plug_dom"/>
</dbReference>
<keyword evidence="3" id="KW-0998">Cell outer membrane</keyword>
<feature type="signal peptide" evidence="5">
    <location>
        <begin position="1"/>
        <end position="22"/>
    </location>
</feature>
<dbReference type="Proteomes" id="UP000622475">
    <property type="component" value="Unassembled WGS sequence"/>
</dbReference>
<dbReference type="Pfam" id="PF13715">
    <property type="entry name" value="CarbopepD_reg_2"/>
    <property type="match status" value="1"/>
</dbReference>
<evidence type="ECO:0000256" key="1">
    <source>
        <dbReference type="ARBA" id="ARBA00004442"/>
    </source>
</evidence>
<evidence type="ECO:0000313" key="8">
    <source>
        <dbReference type="EMBL" id="MBE9664197.1"/>
    </source>
</evidence>
<dbReference type="InterPro" id="IPR036942">
    <property type="entry name" value="Beta-barrel_TonB_sf"/>
</dbReference>
<dbReference type="PANTHER" id="PTHR40980">
    <property type="entry name" value="PLUG DOMAIN-CONTAINING PROTEIN"/>
    <property type="match status" value="1"/>
</dbReference>
<comment type="caution">
    <text evidence="8">The sequence shown here is derived from an EMBL/GenBank/DDBJ whole genome shotgun (WGS) entry which is preliminary data.</text>
</comment>
<keyword evidence="8" id="KW-0675">Receptor</keyword>
<dbReference type="Gene3D" id="2.60.40.1120">
    <property type="entry name" value="Carboxypeptidase-like, regulatory domain"/>
    <property type="match status" value="1"/>
</dbReference>
<dbReference type="AlphaFoldDB" id="A0A929KZS1"/>
<feature type="chain" id="PRO_5037877331" evidence="5">
    <location>
        <begin position="23"/>
        <end position="917"/>
    </location>
</feature>
<dbReference type="EMBL" id="JADFFL010000010">
    <property type="protein sequence ID" value="MBE9664197.1"/>
    <property type="molecule type" value="Genomic_DNA"/>
</dbReference>
<feature type="domain" description="TonB-dependent receptor-like beta-barrel" evidence="6">
    <location>
        <begin position="463"/>
        <end position="858"/>
    </location>
</feature>
<dbReference type="Gene3D" id="2.40.170.20">
    <property type="entry name" value="TonB-dependent receptor, beta-barrel domain"/>
    <property type="match status" value="1"/>
</dbReference>
<dbReference type="InterPro" id="IPR008969">
    <property type="entry name" value="CarboxyPept-like_regulatory"/>
</dbReference>
<dbReference type="Pfam" id="PF07715">
    <property type="entry name" value="Plug"/>
    <property type="match status" value="1"/>
</dbReference>
<sequence>MKRLCSVLLSLSLLIISSATFAQNVGKITGKISDGKTAEVLIGATVLIDGTAKGAAANIDGVYSLANVAPGHYSITVKYIGYTSKQISDVEVKAGAATTLNVVLDAVPAKTLNTVTVKGTYKQESVNSLYAQQKNSAAVTDGITSESIKRSPDKSASEVLRRVSGATVQDNKFVVIRGLSDRYNNASLDGSALPSTEPNRKAFSFDIVPANLIDNMIISKTATPNLAGDFAGGSVQIVTKDIPDENFVTLNIGYGYNTNTTFKIFQSGYRNTTDYLAFDNGSRQLSRYFPSKATIDAGMSQARQNVALNRFNPDLTVRDNNAFLNTNYQVSVGRVKDFKNNNRLGVIAALTYRNQMQNINDGKVFYHQYNYDDLKYKFSTSVGALANFAYSYGKNRITFKNIYNRNFDDMYMYRTGTNVATGYLNKFYAFDLIQKGLFKTTVQGDHSFGERNSKLTWNASYANIINNQPDQRKLNYSYTNGDYYADLNTAGRQNARYFANLNENIYGGQVDYNLPLTVLKEKATFKTGFSTQYRDRKFVPRFIGMVINPAVPGAEELRTRPINEIFGTDFINQNFYNLQDITLPDDPYVANSLTNAGYVMLDNALSKKARLVWGVRVEKFDLDLTTSANNKAKLDNLDILPSANFIYSVTPKANLRLSYSRTVARPELRELAPSTYYDYELLATVQGNLNLKRTQIHNADIRYEFYPSAGQIISVSGFYKNFSNAIESYFDDKLSTPNITYFNTAKANNFGVEFEFRKTLDFISPKLKNTTWYTNLAIVKSEVEDPQLTLSEPGGKRPMVGQAPYVINGGIMQTAFNNRVSVNLLYNRVGERIFRAGGSMFPSVYENARDVVDLQLGLRAFKSRGEFKLNATDLLNQQTKFFFKNPKDTYNQATYGDVYNRYRLGQSISLSFAYNFK</sequence>
<dbReference type="Pfam" id="PF00593">
    <property type="entry name" value="TonB_dep_Rec_b-barrel"/>
    <property type="match status" value="1"/>
</dbReference>
<dbReference type="InterPro" id="IPR037066">
    <property type="entry name" value="Plug_dom_sf"/>
</dbReference>
<organism evidence="8 9">
    <name type="scientific">Mucilaginibacter myungsuensis</name>
    <dbReference type="NCBI Taxonomy" id="649104"/>
    <lineage>
        <taxon>Bacteria</taxon>
        <taxon>Pseudomonadati</taxon>
        <taxon>Bacteroidota</taxon>
        <taxon>Sphingobacteriia</taxon>
        <taxon>Sphingobacteriales</taxon>
        <taxon>Sphingobacteriaceae</taxon>
        <taxon>Mucilaginibacter</taxon>
    </lineage>
</organism>
<evidence type="ECO:0000256" key="2">
    <source>
        <dbReference type="ARBA" id="ARBA00023136"/>
    </source>
</evidence>
<keyword evidence="4" id="KW-0798">TonB box</keyword>
<dbReference type="InterPro" id="IPR000531">
    <property type="entry name" value="Beta-barrel_TonB"/>
</dbReference>
<reference evidence="8" key="1">
    <citation type="submission" date="2020-10" db="EMBL/GenBank/DDBJ databases">
        <title>Mucilaginibacter mali sp. nov., isolated from rhizosphere soil of apple orchard.</title>
        <authorList>
            <person name="Lee J.-S."/>
            <person name="Kim H.S."/>
            <person name="Kim J.-S."/>
        </authorList>
    </citation>
    <scope>NUCLEOTIDE SEQUENCE</scope>
    <source>
        <strain evidence="8">KCTC 22746</strain>
    </source>
</reference>
<gene>
    <name evidence="8" type="ORF">IRJ16_20110</name>
</gene>
<keyword evidence="9" id="KW-1185">Reference proteome</keyword>
<name>A0A929KZS1_9SPHI</name>
<evidence type="ECO:0000256" key="5">
    <source>
        <dbReference type="SAM" id="SignalP"/>
    </source>
</evidence>
<keyword evidence="5" id="KW-0732">Signal</keyword>
<accession>A0A929KZS1</accession>
<dbReference type="PANTHER" id="PTHR40980:SF5">
    <property type="entry name" value="TONB-DEPENDENT RECEPTOR"/>
    <property type="match status" value="1"/>
</dbReference>
<evidence type="ECO:0000313" key="9">
    <source>
        <dbReference type="Proteomes" id="UP000622475"/>
    </source>
</evidence>
<comment type="subcellular location">
    <subcellularLocation>
        <location evidence="1 4">Cell outer membrane</location>
    </subcellularLocation>
</comment>
<evidence type="ECO:0000256" key="3">
    <source>
        <dbReference type="ARBA" id="ARBA00023237"/>
    </source>
</evidence>
<dbReference type="SUPFAM" id="SSF49464">
    <property type="entry name" value="Carboxypeptidase regulatory domain-like"/>
    <property type="match status" value="1"/>
</dbReference>
<dbReference type="SUPFAM" id="SSF56935">
    <property type="entry name" value="Porins"/>
    <property type="match status" value="1"/>
</dbReference>
<protein>
    <submittedName>
        <fullName evidence="8">TonB-dependent receptor</fullName>
    </submittedName>
</protein>
<keyword evidence="2 4" id="KW-0472">Membrane</keyword>
<proteinExistence type="inferred from homology"/>
<feature type="domain" description="TonB-dependent receptor plug" evidence="7">
    <location>
        <begin position="134"/>
        <end position="234"/>
    </location>
</feature>